<sequence>MASKGTIVADQEFTNERFCPVINMRMQRMKILPVATSNKAFSNIDKVMWLEVSPRYYRELRYIEEMCTEAVPSLV</sequence>
<dbReference type="AlphaFoldDB" id="A0AAD5QTM3"/>
<keyword evidence="2" id="KW-1185">Reference proteome</keyword>
<dbReference type="Proteomes" id="UP001196413">
    <property type="component" value="Unassembled WGS sequence"/>
</dbReference>
<protein>
    <submittedName>
        <fullName evidence="1">Uncharacterized protein</fullName>
    </submittedName>
</protein>
<comment type="caution">
    <text evidence="1">The sequence shown here is derived from an EMBL/GenBank/DDBJ whole genome shotgun (WGS) entry which is preliminary data.</text>
</comment>
<reference evidence="1" key="1">
    <citation type="submission" date="2021-06" db="EMBL/GenBank/DDBJ databases">
        <title>Parelaphostrongylus tenuis whole genome reference sequence.</title>
        <authorList>
            <person name="Garwood T.J."/>
            <person name="Larsen P.A."/>
            <person name="Fountain-Jones N.M."/>
            <person name="Garbe J.R."/>
            <person name="Macchietto M.G."/>
            <person name="Kania S.A."/>
            <person name="Gerhold R.W."/>
            <person name="Richards J.E."/>
            <person name="Wolf T.M."/>
        </authorList>
    </citation>
    <scope>NUCLEOTIDE SEQUENCE</scope>
    <source>
        <strain evidence="1">MNPRO001-30</strain>
        <tissue evidence="1">Meninges</tissue>
    </source>
</reference>
<gene>
    <name evidence="1" type="ORF">KIN20_020647</name>
</gene>
<organism evidence="1 2">
    <name type="scientific">Parelaphostrongylus tenuis</name>
    <name type="common">Meningeal worm</name>
    <dbReference type="NCBI Taxonomy" id="148309"/>
    <lineage>
        <taxon>Eukaryota</taxon>
        <taxon>Metazoa</taxon>
        <taxon>Ecdysozoa</taxon>
        <taxon>Nematoda</taxon>
        <taxon>Chromadorea</taxon>
        <taxon>Rhabditida</taxon>
        <taxon>Rhabditina</taxon>
        <taxon>Rhabditomorpha</taxon>
        <taxon>Strongyloidea</taxon>
        <taxon>Metastrongylidae</taxon>
        <taxon>Parelaphostrongylus</taxon>
    </lineage>
</organism>
<proteinExistence type="predicted"/>
<evidence type="ECO:0000313" key="1">
    <source>
        <dbReference type="EMBL" id="KAJ1361405.1"/>
    </source>
</evidence>
<dbReference type="EMBL" id="JAHQIW010004200">
    <property type="protein sequence ID" value="KAJ1361405.1"/>
    <property type="molecule type" value="Genomic_DNA"/>
</dbReference>
<name>A0AAD5QTM3_PARTN</name>
<accession>A0AAD5QTM3</accession>
<evidence type="ECO:0000313" key="2">
    <source>
        <dbReference type="Proteomes" id="UP001196413"/>
    </source>
</evidence>